<feature type="chain" id="PRO_5002238124" description="Ig-like domain-containing protein" evidence="2">
    <location>
        <begin position="17"/>
        <end position="274"/>
    </location>
</feature>
<evidence type="ECO:0000256" key="1">
    <source>
        <dbReference type="SAM" id="MobiDB-lite"/>
    </source>
</evidence>
<sequence length="274" mass="27134">MLTQVLLLASASLALAQSSTAALPAASPITIVGGAYNGQQIVGYHVGAAQDFQVALSSVPQASSGDTFYYNSTSSLFMDTSVFEGEGLPCYIIKASEYSTNSGPLECGAATDASYPSAGTLGSDGSVNINGIQSWWVCSVNTTNPYGVIANTVVGGFSAAVPNGPGMLNCSAITGLKLAGGSVFSSTTSSTTVPPKSSSTTTLPLSSSSKSSDSWGTSTTVTTAAPVTTTVPASSSKAHSSSTSPAASTYTGGASAKDISKLGMLVAGGVAMLL</sequence>
<accession>A0A0D1ZZD7</accession>
<dbReference type="RefSeq" id="XP_016238243.1">
    <property type="nucleotide sequence ID" value="XM_016376673.1"/>
</dbReference>
<keyword evidence="2" id="KW-0732">Signal</keyword>
<dbReference type="HOGENOM" id="CLU_1015755_0_0_1"/>
<proteinExistence type="predicted"/>
<dbReference type="STRING" id="91928.A0A0D1ZZD7"/>
<reference evidence="3 4" key="1">
    <citation type="submission" date="2015-01" db="EMBL/GenBank/DDBJ databases">
        <title>The Genome Sequence of Exophiala spinifera CBS89968.</title>
        <authorList>
            <consortium name="The Broad Institute Genomics Platform"/>
            <person name="Cuomo C."/>
            <person name="de Hoog S."/>
            <person name="Gorbushina A."/>
            <person name="Stielow B."/>
            <person name="Teixiera M."/>
            <person name="Abouelleil A."/>
            <person name="Chapman S.B."/>
            <person name="Priest M."/>
            <person name="Young S.K."/>
            <person name="Wortman J."/>
            <person name="Nusbaum C."/>
            <person name="Birren B."/>
        </authorList>
    </citation>
    <scope>NUCLEOTIDE SEQUENCE [LARGE SCALE GENOMIC DNA]</scope>
    <source>
        <strain evidence="3 4">CBS 89968</strain>
    </source>
</reference>
<dbReference type="AlphaFoldDB" id="A0A0D1ZZD7"/>
<feature type="signal peptide" evidence="2">
    <location>
        <begin position="1"/>
        <end position="16"/>
    </location>
</feature>
<dbReference type="EMBL" id="KN847493">
    <property type="protein sequence ID" value="KIW18027.1"/>
    <property type="molecule type" value="Genomic_DNA"/>
</dbReference>
<evidence type="ECO:0000313" key="4">
    <source>
        <dbReference type="Proteomes" id="UP000053328"/>
    </source>
</evidence>
<feature type="region of interest" description="Disordered" evidence="1">
    <location>
        <begin position="187"/>
        <end position="253"/>
    </location>
</feature>
<protein>
    <recommendedName>
        <fullName evidence="5">Ig-like domain-containing protein</fullName>
    </recommendedName>
</protein>
<dbReference type="Proteomes" id="UP000053328">
    <property type="component" value="Unassembled WGS sequence"/>
</dbReference>
<dbReference type="OrthoDB" id="4119673at2759"/>
<name>A0A0D1ZZD7_9EURO</name>
<organism evidence="3 4">
    <name type="scientific">Exophiala spinifera</name>
    <dbReference type="NCBI Taxonomy" id="91928"/>
    <lineage>
        <taxon>Eukaryota</taxon>
        <taxon>Fungi</taxon>
        <taxon>Dikarya</taxon>
        <taxon>Ascomycota</taxon>
        <taxon>Pezizomycotina</taxon>
        <taxon>Eurotiomycetes</taxon>
        <taxon>Chaetothyriomycetidae</taxon>
        <taxon>Chaetothyriales</taxon>
        <taxon>Herpotrichiellaceae</taxon>
        <taxon>Exophiala</taxon>
    </lineage>
</organism>
<dbReference type="GeneID" id="27329397"/>
<evidence type="ECO:0008006" key="5">
    <source>
        <dbReference type="Google" id="ProtNLM"/>
    </source>
</evidence>
<gene>
    <name evidence="3" type="ORF">PV08_02314</name>
</gene>
<keyword evidence="4" id="KW-1185">Reference proteome</keyword>
<evidence type="ECO:0000313" key="3">
    <source>
        <dbReference type="EMBL" id="KIW18027.1"/>
    </source>
</evidence>
<dbReference type="VEuPathDB" id="FungiDB:PV08_02314"/>
<evidence type="ECO:0000256" key="2">
    <source>
        <dbReference type="SAM" id="SignalP"/>
    </source>
</evidence>